<dbReference type="CDD" id="cd00085">
    <property type="entry name" value="HNHc"/>
    <property type="match status" value="1"/>
</dbReference>
<dbReference type="Proteomes" id="UP000316541">
    <property type="component" value="Unassembled WGS sequence"/>
</dbReference>
<dbReference type="InterPro" id="IPR003615">
    <property type="entry name" value="HNH_nuc"/>
</dbReference>
<sequence>MTAENRADSRDYPAEAYAPNGQLWWRLRYQPGSRRRFGDERKLAAWLTFNVNEGDTFTMADLRRALGDEVPNDAEHLNRRLRALRPDGWRIPSNTDDRTLPIGTYRLEAKGWHPGLGPRPKRDAVSDADRRRIFNRDGWRCVVCGVGSGEPYPENPDSKAVLTVGHRVARDLGGSVELDNLQTECKRCNEPLRHELGFPETLTELLPEVKRFRKSELETLLSWLQARQRIRNRVDAAYDRARRLSEGEQERLKHTLRTMIQGSR</sequence>
<dbReference type="EMBL" id="VIRM01000047">
    <property type="protein sequence ID" value="TQS17303.1"/>
    <property type="molecule type" value="Genomic_DNA"/>
</dbReference>
<dbReference type="GO" id="GO:0004519">
    <property type="term" value="F:endonuclease activity"/>
    <property type="evidence" value="ECO:0007669"/>
    <property type="project" value="UniProtKB-KW"/>
</dbReference>
<keyword evidence="1" id="KW-0378">Hydrolase</keyword>
<keyword evidence="1" id="KW-0255">Endonuclease</keyword>
<accession>A0A544YKK1</accession>
<comment type="caution">
    <text evidence="1">The sequence shown here is derived from an EMBL/GenBank/DDBJ whole genome shotgun (WGS) entry which is preliminary data.</text>
</comment>
<organism evidence="1 2">
    <name type="scientific">Microbispora hainanensis</name>
    <dbReference type="NCBI Taxonomy" id="568844"/>
    <lineage>
        <taxon>Bacteria</taxon>
        <taxon>Bacillati</taxon>
        <taxon>Actinomycetota</taxon>
        <taxon>Actinomycetes</taxon>
        <taxon>Streptosporangiales</taxon>
        <taxon>Streptosporangiaceae</taxon>
        <taxon>Microbispora</taxon>
    </lineage>
</organism>
<dbReference type="Gene3D" id="1.10.30.50">
    <property type="match status" value="1"/>
</dbReference>
<reference evidence="1 2" key="1">
    <citation type="submission" date="2019-07" db="EMBL/GenBank/DDBJ databases">
        <title>Microbispora hainanensis DSM 45428.</title>
        <authorList>
            <person name="Thawai C."/>
        </authorList>
    </citation>
    <scope>NUCLEOTIDE SEQUENCE [LARGE SCALE GENOMIC DNA]</scope>
    <source>
        <strain evidence="1 2">DSM 45428</strain>
    </source>
</reference>
<name>A0A544YKK1_9ACTN</name>
<dbReference type="RefSeq" id="WP_142623578.1">
    <property type="nucleotide sequence ID" value="NZ_VIRM01000047.1"/>
</dbReference>
<keyword evidence="1" id="KW-0540">Nuclease</keyword>
<evidence type="ECO:0000313" key="1">
    <source>
        <dbReference type="EMBL" id="TQS17303.1"/>
    </source>
</evidence>
<proteinExistence type="predicted"/>
<evidence type="ECO:0000313" key="2">
    <source>
        <dbReference type="Proteomes" id="UP000316541"/>
    </source>
</evidence>
<gene>
    <name evidence="1" type="ORF">FLX08_29725</name>
</gene>
<protein>
    <submittedName>
        <fullName evidence="1">HNH endonuclease</fullName>
    </submittedName>
</protein>
<dbReference type="AlphaFoldDB" id="A0A544YKK1"/>